<sequence>MVGSPLPLFKENPLRRYSTCVELYSGRQLTLYSDKLMAFRGIDKTLGYPLAVSFLYGLPDSYFDWALLWELKSPGSFKGHEVDQAYGKFFPSWSWSGWDSGVEWRLSTISGVLLHVHEWLVTRTWIVWYKGTRGSHEWVWLRRSKAGPSHRWYGYSCGSDDDETDPYGRRRPYGRKTLNRKTEPQATPKEGCLHFWTYTAFFTLSRKSMSGAAFKSSLDPGLHRFGILDSKGDWCGTVVLDKTWLDAVGGTFEFVAISEAKDFALEECDAGRIISLKSEIKRSGIFTMHS</sequence>
<dbReference type="Proteomes" id="UP001172684">
    <property type="component" value="Unassembled WGS sequence"/>
</dbReference>
<feature type="compositionally biased region" description="Basic residues" evidence="1">
    <location>
        <begin position="169"/>
        <end position="179"/>
    </location>
</feature>
<feature type="region of interest" description="Disordered" evidence="1">
    <location>
        <begin position="161"/>
        <end position="185"/>
    </location>
</feature>
<comment type="caution">
    <text evidence="2">The sequence shown here is derived from an EMBL/GenBank/DDBJ whole genome shotgun (WGS) entry which is preliminary data.</text>
</comment>
<evidence type="ECO:0000313" key="3">
    <source>
        <dbReference type="Proteomes" id="UP001172684"/>
    </source>
</evidence>
<accession>A0ABQ9NZL6</accession>
<gene>
    <name evidence="2" type="ORF">H2201_002686</name>
</gene>
<dbReference type="PANTHER" id="PTHR33112">
    <property type="entry name" value="DOMAIN PROTEIN, PUTATIVE-RELATED"/>
    <property type="match status" value="1"/>
</dbReference>
<reference evidence="2" key="1">
    <citation type="submission" date="2022-10" db="EMBL/GenBank/DDBJ databases">
        <title>Culturing micro-colonial fungi from biological soil crusts in the Mojave desert and describing Neophaeococcomyces mojavensis, and introducing the new genera and species Taxawa tesnikishii.</title>
        <authorList>
            <person name="Kurbessoian T."/>
            <person name="Stajich J.E."/>
        </authorList>
    </citation>
    <scope>NUCLEOTIDE SEQUENCE</scope>
    <source>
        <strain evidence="2">TK_1</strain>
    </source>
</reference>
<protein>
    <submittedName>
        <fullName evidence="2">Uncharacterized protein</fullName>
    </submittedName>
</protein>
<proteinExistence type="predicted"/>
<evidence type="ECO:0000313" key="2">
    <source>
        <dbReference type="EMBL" id="KAJ9667166.1"/>
    </source>
</evidence>
<organism evidence="2 3">
    <name type="scientific">Coniosporium apollinis</name>
    <dbReference type="NCBI Taxonomy" id="61459"/>
    <lineage>
        <taxon>Eukaryota</taxon>
        <taxon>Fungi</taxon>
        <taxon>Dikarya</taxon>
        <taxon>Ascomycota</taxon>
        <taxon>Pezizomycotina</taxon>
        <taxon>Dothideomycetes</taxon>
        <taxon>Dothideomycetes incertae sedis</taxon>
        <taxon>Coniosporium</taxon>
    </lineage>
</organism>
<evidence type="ECO:0000256" key="1">
    <source>
        <dbReference type="SAM" id="MobiDB-lite"/>
    </source>
</evidence>
<dbReference type="EMBL" id="JAPDRL010000014">
    <property type="protein sequence ID" value="KAJ9667166.1"/>
    <property type="molecule type" value="Genomic_DNA"/>
</dbReference>
<dbReference type="PANTHER" id="PTHR33112:SF12">
    <property type="entry name" value="HETEROKARYON INCOMPATIBILITY DOMAIN-CONTAINING PROTEIN"/>
    <property type="match status" value="1"/>
</dbReference>
<keyword evidence="3" id="KW-1185">Reference proteome</keyword>
<name>A0ABQ9NZL6_9PEZI</name>